<dbReference type="Proteomes" id="UP000035800">
    <property type="component" value="Chromosome I"/>
</dbReference>
<accession>A0A097ESY1</accession>
<gene>
    <name evidence="1" type="ORF">LSS_22860</name>
</gene>
<dbReference type="EMBL" id="CP006694">
    <property type="protein sequence ID" value="AIT11039.1"/>
    <property type="molecule type" value="Genomic_DNA"/>
</dbReference>
<sequence length="39" mass="4485">MIRKNTILQSHYLPLLHKEPLVHYSNSIKVALYPLTPVG</sequence>
<protein>
    <submittedName>
        <fullName evidence="1">Uncharacterized protein</fullName>
    </submittedName>
</protein>
<reference evidence="1 2" key="2">
    <citation type="journal article" date="2014" name="Emerg. Microbes Infect.">
        <title>Potential impact on kidney infection: a whole-genome analysis of Leptospira santarosai serovar Shermani.</title>
        <authorList>
            <person name="Chou L.F."/>
            <person name="Chen T.W."/>
            <person name="Ko Y.C."/>
            <person name="Pan M.J."/>
            <person name="Tian Y.C."/>
            <person name="Chiu C.H."/>
            <person name="Tang P."/>
            <person name="Hung C.C."/>
            <person name="Yang C.W."/>
        </authorList>
    </citation>
    <scope>NUCLEOTIDE SEQUENCE</scope>
    <source>
        <strain evidence="1 2">LT 821</strain>
    </source>
</reference>
<reference evidence="1 2" key="1">
    <citation type="journal article" date="2012" name="Gene">
        <title>Sequence of Leptospira santarosai serovar Shermani genome and prediction of virulence-associated genes.</title>
        <authorList>
            <person name="Chou L.F."/>
            <person name="Chen Y.T."/>
            <person name="Lu C.W."/>
            <person name="Ko Y.C."/>
            <person name="Tang C.Y."/>
            <person name="Pan M.J."/>
            <person name="Tian Y.C."/>
            <person name="Chiu C.H."/>
            <person name="Hung C.C."/>
            <person name="Yang C.W."/>
        </authorList>
    </citation>
    <scope>NUCLEOTIDE SEQUENCE [LARGE SCALE GENOMIC DNA]</scope>
    <source>
        <strain evidence="1">LT 821</strain>
    </source>
</reference>
<organism evidence="1 2">
    <name type="scientific">Leptospira santarosai serovar Shermani str. LT 821</name>
    <dbReference type="NCBI Taxonomy" id="758847"/>
    <lineage>
        <taxon>Bacteria</taxon>
        <taxon>Pseudomonadati</taxon>
        <taxon>Spirochaetota</taxon>
        <taxon>Spirochaetia</taxon>
        <taxon>Leptospirales</taxon>
        <taxon>Leptospiraceae</taxon>
        <taxon>Leptospira</taxon>
    </lineage>
</organism>
<evidence type="ECO:0000313" key="1">
    <source>
        <dbReference type="EMBL" id="AIT11039.1"/>
    </source>
</evidence>
<evidence type="ECO:0000313" key="2">
    <source>
        <dbReference type="Proteomes" id="UP000035800"/>
    </source>
</evidence>
<dbReference type="AlphaFoldDB" id="A0A097ESY1"/>
<name>A0A097ESY1_9LEPT</name>
<dbReference type="KEGG" id="lst:LSS_22860"/>
<proteinExistence type="predicted"/>